<evidence type="ECO:0000256" key="7">
    <source>
        <dbReference type="ARBA" id="ARBA00022777"/>
    </source>
</evidence>
<dbReference type="PROSITE" id="PS50948">
    <property type="entry name" value="PAN"/>
    <property type="match status" value="1"/>
</dbReference>
<feature type="domain" description="Apple" evidence="19">
    <location>
        <begin position="363"/>
        <end position="443"/>
    </location>
</feature>
<feature type="domain" description="Bulb-type lectin" evidence="18">
    <location>
        <begin position="184"/>
        <end position="303"/>
    </location>
</feature>
<reference evidence="20 21" key="1">
    <citation type="submission" date="2019-07" db="EMBL/GenBank/DDBJ databases">
        <title>De Novo Assembly of kiwifruit Actinidia rufa.</title>
        <authorList>
            <person name="Sugita-Konishi S."/>
            <person name="Sato K."/>
            <person name="Mori E."/>
            <person name="Abe Y."/>
            <person name="Kisaki G."/>
            <person name="Hamano K."/>
            <person name="Suezawa K."/>
            <person name="Otani M."/>
            <person name="Fukuda T."/>
            <person name="Manabe T."/>
            <person name="Gomi K."/>
            <person name="Tabuchi M."/>
            <person name="Akimitsu K."/>
            <person name="Kataoka I."/>
        </authorList>
    </citation>
    <scope>NUCLEOTIDE SEQUENCE [LARGE SCALE GENOMIC DNA]</scope>
    <source>
        <strain evidence="21">cv. Fuchu</strain>
    </source>
</reference>
<dbReference type="PANTHER" id="PTHR47974">
    <property type="entry name" value="OS07G0415500 PROTEIN"/>
    <property type="match status" value="1"/>
</dbReference>
<dbReference type="Pfam" id="PF01453">
    <property type="entry name" value="B_lectin"/>
    <property type="match status" value="1"/>
</dbReference>
<sequence length="810" mass="89953">MFEDWVHQLFCEIPTGTFQGKSSRNYCFGRFSCGLAVILLLGFAFVGFCDEFSMVSVPLGFEISGFDKSRNWVSENGVFAFGFLERDGDDYDGFVVGIRYNLGIKAANIPVWTVGGGVRVSINSTFRLSMDGRLVLFDNPSGLIVWSSNTSSVGVQKASLLNDGNLVLMGVKDKVLWESFNSPTSTLLPNQSLHFPQNLRAPSTKSVSSYYSFVIHRSELALVWGNNVTYWRSHVSSSSVVKEVRFDANGVLGLYDDTNKAVWFISSKDAGEPHVVLRHVRIDSDGNLRIYGWDNVLHTWKVGWQAVEDQCNVFGSCGLYSLCGYNSTGPVCDCLYSDSLNWGTAATDLGSSGCKKMVDLGNCKMHTSMLVMKNTILYGLYPPQDVEIMASEIACKEYCSNDTTCIAVTSKNDGSGRCTIKRTSFISGYSGPSVPATSFLKVCLVPQAVAARGTNPLGNSGSISMSSGRFISQRGSSKEVIGAIALIVLVTVLLILAMEALVVWYIYHRRQVKAKARIPFGKDAQMNPHYSVLIRLSFEEVKELTDNFGNQLGPSIFKGVLPNKAPVIAKVLNDVVVSEKDFRVVVSTLGGTHHRNLVPLKGFCFESRHKILLYEYIPTGSLDRWLFDAKRDQKEGNWNQRFDIALGVARALAYLHSECQQCIAHGNLKPRNVLLDDKLVPKLTDFGLRSLRQKEAASSSESPSERDIYMLGEMLLQIVTCKSDIRGENLHDIIDELHQEQMFEVSEEWEGVERVVRIALWCMQNQPFLRPSIGEVVKVLEGNLSVDRPPLGHENQIENRPLSELEIAEK</sequence>
<dbReference type="GO" id="GO:0048544">
    <property type="term" value="P:recognition of pollen"/>
    <property type="evidence" value="ECO:0007669"/>
    <property type="project" value="InterPro"/>
</dbReference>
<dbReference type="FunFam" id="1.10.510.10:FF:001023">
    <property type="entry name" value="Os07g0541700 protein"/>
    <property type="match status" value="1"/>
</dbReference>
<dbReference type="InterPro" id="IPR000858">
    <property type="entry name" value="S_locus_glycoprot_dom"/>
</dbReference>
<dbReference type="SUPFAM" id="SSF56112">
    <property type="entry name" value="Protein kinase-like (PK-like)"/>
    <property type="match status" value="1"/>
</dbReference>
<keyword evidence="3 15" id="KW-0808">Transferase</keyword>
<dbReference type="GO" id="GO:0016020">
    <property type="term" value="C:membrane"/>
    <property type="evidence" value="ECO:0007669"/>
    <property type="project" value="UniProtKB-SubCell"/>
</dbReference>
<feature type="domain" description="Bulb-type lectin" evidence="18">
    <location>
        <begin position="57"/>
        <end position="181"/>
    </location>
</feature>
<dbReference type="GO" id="GO:0005524">
    <property type="term" value="F:ATP binding"/>
    <property type="evidence" value="ECO:0007669"/>
    <property type="project" value="UniProtKB-KW"/>
</dbReference>
<dbReference type="InterPro" id="IPR036426">
    <property type="entry name" value="Bulb-type_lectin_dom_sf"/>
</dbReference>
<keyword evidence="9 16" id="KW-1133">Transmembrane helix</keyword>
<evidence type="ECO:0000313" key="21">
    <source>
        <dbReference type="Proteomes" id="UP000585474"/>
    </source>
</evidence>
<evidence type="ECO:0000256" key="15">
    <source>
        <dbReference type="PIRNR" id="PIRNR000641"/>
    </source>
</evidence>
<comment type="subcellular location">
    <subcellularLocation>
        <location evidence="1">Membrane</location>
        <topology evidence="1">Single-pass membrane protein</topology>
    </subcellularLocation>
</comment>
<evidence type="ECO:0000256" key="4">
    <source>
        <dbReference type="ARBA" id="ARBA00022692"/>
    </source>
</evidence>
<evidence type="ECO:0000256" key="5">
    <source>
        <dbReference type="ARBA" id="ARBA00022729"/>
    </source>
</evidence>
<comment type="catalytic activity">
    <reaction evidence="14 15">
        <text>L-seryl-[protein] + ATP = O-phospho-L-seryl-[protein] + ADP + H(+)</text>
        <dbReference type="Rhea" id="RHEA:17989"/>
        <dbReference type="Rhea" id="RHEA-COMP:9863"/>
        <dbReference type="Rhea" id="RHEA-COMP:11604"/>
        <dbReference type="ChEBI" id="CHEBI:15378"/>
        <dbReference type="ChEBI" id="CHEBI:29999"/>
        <dbReference type="ChEBI" id="CHEBI:30616"/>
        <dbReference type="ChEBI" id="CHEBI:83421"/>
        <dbReference type="ChEBI" id="CHEBI:456216"/>
        <dbReference type="EC" id="2.7.11.1"/>
    </reaction>
</comment>
<evidence type="ECO:0000313" key="20">
    <source>
        <dbReference type="EMBL" id="GFZ12961.1"/>
    </source>
</evidence>
<keyword evidence="21" id="KW-1185">Reference proteome</keyword>
<evidence type="ECO:0000256" key="16">
    <source>
        <dbReference type="SAM" id="Phobius"/>
    </source>
</evidence>
<accession>A0A7J0GQA1</accession>
<organism evidence="20 21">
    <name type="scientific">Actinidia rufa</name>
    <dbReference type="NCBI Taxonomy" id="165716"/>
    <lineage>
        <taxon>Eukaryota</taxon>
        <taxon>Viridiplantae</taxon>
        <taxon>Streptophyta</taxon>
        <taxon>Embryophyta</taxon>
        <taxon>Tracheophyta</taxon>
        <taxon>Spermatophyta</taxon>
        <taxon>Magnoliopsida</taxon>
        <taxon>eudicotyledons</taxon>
        <taxon>Gunneridae</taxon>
        <taxon>Pentapetalae</taxon>
        <taxon>asterids</taxon>
        <taxon>Ericales</taxon>
        <taxon>Actinidiaceae</taxon>
        <taxon>Actinidia</taxon>
    </lineage>
</organism>
<gene>
    <name evidence="20" type="ORF">Acr_23g0013460</name>
</gene>
<evidence type="ECO:0000259" key="19">
    <source>
        <dbReference type="PROSITE" id="PS50948"/>
    </source>
</evidence>
<dbReference type="Pfam" id="PF07714">
    <property type="entry name" value="PK_Tyr_Ser-Thr"/>
    <property type="match status" value="1"/>
</dbReference>
<keyword evidence="5" id="KW-0732">Signal</keyword>
<keyword evidence="7 15" id="KW-0418">Kinase</keyword>
<feature type="transmembrane region" description="Helical" evidence="16">
    <location>
        <begin position="27"/>
        <end position="48"/>
    </location>
</feature>
<evidence type="ECO:0000256" key="11">
    <source>
        <dbReference type="ARBA" id="ARBA00023157"/>
    </source>
</evidence>
<dbReference type="SUPFAM" id="SSF51110">
    <property type="entry name" value="alpha-D-mannose-specific plant lectins"/>
    <property type="match status" value="2"/>
</dbReference>
<dbReference type="InterPro" id="IPR000719">
    <property type="entry name" value="Prot_kinase_dom"/>
</dbReference>
<feature type="transmembrane region" description="Helical" evidence="16">
    <location>
        <begin position="480"/>
        <end position="507"/>
    </location>
</feature>
<comment type="similarity">
    <text evidence="15">Belongs to the protein kinase superfamily. Ser/Thr protein kinase family.</text>
</comment>
<evidence type="ECO:0000256" key="9">
    <source>
        <dbReference type="ARBA" id="ARBA00022989"/>
    </source>
</evidence>
<dbReference type="Pfam" id="PF00954">
    <property type="entry name" value="S_locus_glycop"/>
    <property type="match status" value="1"/>
</dbReference>
<dbReference type="Proteomes" id="UP000585474">
    <property type="component" value="Unassembled WGS sequence"/>
</dbReference>
<keyword evidence="6 15" id="KW-0547">Nucleotide-binding</keyword>
<dbReference type="InterPro" id="IPR001480">
    <property type="entry name" value="Bulb-type_lectin_dom"/>
</dbReference>
<evidence type="ECO:0000256" key="2">
    <source>
        <dbReference type="ARBA" id="ARBA00022527"/>
    </source>
</evidence>
<dbReference type="InterPro" id="IPR003609">
    <property type="entry name" value="Pan_app"/>
</dbReference>
<dbReference type="GO" id="GO:0004674">
    <property type="term" value="F:protein serine/threonine kinase activity"/>
    <property type="evidence" value="ECO:0007669"/>
    <property type="project" value="UniProtKB-KW"/>
</dbReference>
<evidence type="ECO:0000256" key="10">
    <source>
        <dbReference type="ARBA" id="ARBA00023136"/>
    </source>
</evidence>
<dbReference type="AlphaFoldDB" id="A0A7J0GQA1"/>
<keyword evidence="10 16" id="KW-0472">Membrane</keyword>
<dbReference type="PROSITE" id="PS50011">
    <property type="entry name" value="PROTEIN_KINASE_DOM"/>
    <property type="match status" value="1"/>
</dbReference>
<proteinExistence type="inferred from homology"/>
<dbReference type="EC" id="2.7.11.1" evidence="15"/>
<feature type="domain" description="Protein kinase" evidence="17">
    <location>
        <begin position="542"/>
        <end position="810"/>
    </location>
</feature>
<evidence type="ECO:0000256" key="3">
    <source>
        <dbReference type="ARBA" id="ARBA00022679"/>
    </source>
</evidence>
<dbReference type="Gene3D" id="1.10.510.10">
    <property type="entry name" value="Transferase(Phosphotransferase) domain 1"/>
    <property type="match status" value="1"/>
</dbReference>
<dbReference type="CDD" id="cd00028">
    <property type="entry name" value="B_lectin"/>
    <property type="match status" value="1"/>
</dbReference>
<evidence type="ECO:0000256" key="12">
    <source>
        <dbReference type="ARBA" id="ARBA00023180"/>
    </source>
</evidence>
<name>A0A7J0GQA1_9ERIC</name>
<dbReference type="SMART" id="SM00473">
    <property type="entry name" value="PAN_AP"/>
    <property type="match status" value="1"/>
</dbReference>
<dbReference type="PIRSF" id="PIRSF000641">
    <property type="entry name" value="SRK"/>
    <property type="match status" value="1"/>
</dbReference>
<dbReference type="InterPro" id="IPR011009">
    <property type="entry name" value="Kinase-like_dom_sf"/>
</dbReference>
<evidence type="ECO:0000256" key="6">
    <source>
        <dbReference type="ARBA" id="ARBA00022741"/>
    </source>
</evidence>
<evidence type="ECO:0000256" key="1">
    <source>
        <dbReference type="ARBA" id="ARBA00004167"/>
    </source>
</evidence>
<comment type="caution">
    <text evidence="20">The sequence shown here is derived from an EMBL/GenBank/DDBJ whole genome shotgun (WGS) entry which is preliminary data.</text>
</comment>
<dbReference type="Gene3D" id="3.30.200.20">
    <property type="entry name" value="Phosphorylase Kinase, domain 1"/>
    <property type="match status" value="1"/>
</dbReference>
<evidence type="ECO:0000259" key="18">
    <source>
        <dbReference type="PROSITE" id="PS50927"/>
    </source>
</evidence>
<dbReference type="OrthoDB" id="4062651at2759"/>
<keyword evidence="11" id="KW-1015">Disulfide bond</keyword>
<keyword evidence="4 16" id="KW-0812">Transmembrane</keyword>
<keyword evidence="12" id="KW-0325">Glycoprotein</keyword>
<evidence type="ECO:0000256" key="8">
    <source>
        <dbReference type="ARBA" id="ARBA00022840"/>
    </source>
</evidence>
<dbReference type="InterPro" id="IPR024171">
    <property type="entry name" value="SRK-like_kinase"/>
</dbReference>
<evidence type="ECO:0000256" key="14">
    <source>
        <dbReference type="ARBA" id="ARBA00048679"/>
    </source>
</evidence>
<dbReference type="SMART" id="SM00108">
    <property type="entry name" value="B_lectin"/>
    <property type="match status" value="1"/>
</dbReference>
<keyword evidence="8 15" id="KW-0067">ATP-binding</keyword>
<protein>
    <recommendedName>
        <fullName evidence="15">Receptor-like serine/threonine-protein kinase</fullName>
        <ecNumber evidence="15">2.7.11.1</ecNumber>
    </recommendedName>
</protein>
<comment type="catalytic activity">
    <reaction evidence="13 15">
        <text>L-threonyl-[protein] + ATP = O-phospho-L-threonyl-[protein] + ADP + H(+)</text>
        <dbReference type="Rhea" id="RHEA:46608"/>
        <dbReference type="Rhea" id="RHEA-COMP:11060"/>
        <dbReference type="Rhea" id="RHEA-COMP:11605"/>
        <dbReference type="ChEBI" id="CHEBI:15378"/>
        <dbReference type="ChEBI" id="CHEBI:30013"/>
        <dbReference type="ChEBI" id="CHEBI:30616"/>
        <dbReference type="ChEBI" id="CHEBI:61977"/>
        <dbReference type="ChEBI" id="CHEBI:456216"/>
        <dbReference type="EC" id="2.7.11.1"/>
    </reaction>
</comment>
<evidence type="ECO:0000259" key="17">
    <source>
        <dbReference type="PROSITE" id="PS50011"/>
    </source>
</evidence>
<dbReference type="PROSITE" id="PS50927">
    <property type="entry name" value="BULB_LECTIN"/>
    <property type="match status" value="2"/>
</dbReference>
<dbReference type="EMBL" id="BJWL01000023">
    <property type="protein sequence ID" value="GFZ12961.1"/>
    <property type="molecule type" value="Genomic_DNA"/>
</dbReference>
<evidence type="ECO:0000256" key="13">
    <source>
        <dbReference type="ARBA" id="ARBA00047899"/>
    </source>
</evidence>
<dbReference type="InterPro" id="IPR001245">
    <property type="entry name" value="Ser-Thr/Tyr_kinase_cat_dom"/>
</dbReference>
<keyword evidence="2 15" id="KW-0723">Serine/threonine-protein kinase</keyword>
<dbReference type="PANTHER" id="PTHR47974:SF10">
    <property type="entry name" value="RECEPTOR-LIKE SERINE_THREONINE-PROTEIN KINASE"/>
    <property type="match status" value="1"/>
</dbReference>
<dbReference type="Gene3D" id="2.90.10.10">
    <property type="entry name" value="Bulb-type lectin domain"/>
    <property type="match status" value="2"/>
</dbReference>